<sequence>MSIETKAIVTELREQLELIYGKRLVQMILFGSQARGEACPGSDIDVMVVLQGPVRPGEEIARAGGITSALSLKYDVVISCTFLSEERYKHEQSPLLLNVRREGVVA</sequence>
<comment type="caution">
    <text evidence="2">The sequence shown here is derived from an EMBL/GenBank/DDBJ whole genome shotgun (WGS) entry which is preliminary data.</text>
</comment>
<reference evidence="2 3" key="1">
    <citation type="journal article" date="2017" name="ISME J.">
        <title>Energy and carbon metabolisms in a deep terrestrial subsurface fluid microbial community.</title>
        <authorList>
            <person name="Momper L."/>
            <person name="Jungbluth S.P."/>
            <person name="Lee M.D."/>
            <person name="Amend J.P."/>
        </authorList>
    </citation>
    <scope>NUCLEOTIDE SEQUENCE [LARGE SCALE GENOMIC DNA]</scope>
    <source>
        <strain evidence="2">SURF_17</strain>
    </source>
</reference>
<dbReference type="InterPro" id="IPR052548">
    <property type="entry name" value="Type_VII_TA_antitoxin"/>
</dbReference>
<dbReference type="AlphaFoldDB" id="A0A419EV47"/>
<organism evidence="2 3">
    <name type="scientific">Candidatus Abyssobacteria bacterium SURF_17</name>
    <dbReference type="NCBI Taxonomy" id="2093361"/>
    <lineage>
        <taxon>Bacteria</taxon>
        <taxon>Pseudomonadati</taxon>
        <taxon>Candidatus Hydrogenedentota</taxon>
        <taxon>Candidatus Abyssobacteria</taxon>
    </lineage>
</organism>
<name>A0A419EV47_9BACT</name>
<dbReference type="SUPFAM" id="SSF81301">
    <property type="entry name" value="Nucleotidyltransferase"/>
    <property type="match status" value="1"/>
</dbReference>
<dbReference type="Proteomes" id="UP000285961">
    <property type="component" value="Unassembled WGS sequence"/>
</dbReference>
<dbReference type="EMBL" id="QZKI01000093">
    <property type="protein sequence ID" value="RJP68206.1"/>
    <property type="molecule type" value="Genomic_DNA"/>
</dbReference>
<protein>
    <submittedName>
        <fullName evidence="2">Nucleotidyltransferase domain-containing protein</fullName>
    </submittedName>
</protein>
<evidence type="ECO:0000313" key="3">
    <source>
        <dbReference type="Proteomes" id="UP000285961"/>
    </source>
</evidence>
<proteinExistence type="predicted"/>
<dbReference type="GO" id="GO:0016779">
    <property type="term" value="F:nucleotidyltransferase activity"/>
    <property type="evidence" value="ECO:0007669"/>
    <property type="project" value="InterPro"/>
</dbReference>
<evidence type="ECO:0000313" key="2">
    <source>
        <dbReference type="EMBL" id="RJP68206.1"/>
    </source>
</evidence>
<accession>A0A419EV47</accession>
<dbReference type="PANTHER" id="PTHR33933:SF1">
    <property type="entry name" value="PROTEIN ADENYLYLTRANSFERASE MNTA-RELATED"/>
    <property type="match status" value="1"/>
</dbReference>
<feature type="domain" description="Polymerase nucleotidyl transferase" evidence="1">
    <location>
        <begin position="11"/>
        <end position="86"/>
    </location>
</feature>
<dbReference type="Pfam" id="PF01909">
    <property type="entry name" value="NTP_transf_2"/>
    <property type="match status" value="1"/>
</dbReference>
<keyword evidence="2" id="KW-0808">Transferase</keyword>
<gene>
    <name evidence="2" type="ORF">C4532_13080</name>
</gene>
<dbReference type="Gene3D" id="3.30.460.10">
    <property type="entry name" value="Beta Polymerase, domain 2"/>
    <property type="match status" value="1"/>
</dbReference>
<dbReference type="InterPro" id="IPR002934">
    <property type="entry name" value="Polymerase_NTP_transf_dom"/>
</dbReference>
<dbReference type="InterPro" id="IPR043519">
    <property type="entry name" value="NT_sf"/>
</dbReference>
<evidence type="ECO:0000259" key="1">
    <source>
        <dbReference type="Pfam" id="PF01909"/>
    </source>
</evidence>
<dbReference type="CDD" id="cd05403">
    <property type="entry name" value="NT_KNTase_like"/>
    <property type="match status" value="1"/>
</dbReference>
<dbReference type="PANTHER" id="PTHR33933">
    <property type="entry name" value="NUCLEOTIDYLTRANSFERASE"/>
    <property type="match status" value="1"/>
</dbReference>